<dbReference type="KEGG" id="lao:AOX59_08860"/>
<dbReference type="OrthoDB" id="9792148at2"/>
<dbReference type="Pfam" id="PF13556">
    <property type="entry name" value="HTH_30"/>
    <property type="match status" value="1"/>
</dbReference>
<evidence type="ECO:0000313" key="2">
    <source>
        <dbReference type="EMBL" id="ALX48715.1"/>
    </source>
</evidence>
<gene>
    <name evidence="2" type="ORF">AOX59_08860</name>
</gene>
<sequence length="290" mass="33371">MIDQLRKIFSSLIFSQDIAENDKNNYKWFMTANDELIGIHNSELTAKDIQLLKTFLWPHHIALPDLTPEEKSWRTYISTDDIPDAASMTFRFIHFSFQPDQIKPALFKEAVNEFFAKQVPVLWENDHEGIIVETEPDEPISYETIIDTLMSDLAVSIHFFIGPFMTSLTEAKEGYQKLMKGVGTAKKYSGKPVTTYVEALPYMLIEQTERTFRKGFAHTVLAGAIDDNELLNTAETFITCNLNISLTAKELYLHRNSLQYRLDKFKEKTNIDIRDFHQAATVYLAILANK</sequence>
<dbReference type="AlphaFoldDB" id="A0A0U3NPS0"/>
<dbReference type="EMBL" id="CP013862">
    <property type="protein sequence ID" value="ALX48715.1"/>
    <property type="molecule type" value="Genomic_DNA"/>
</dbReference>
<dbReference type="PANTHER" id="PTHR33744:SF15">
    <property type="entry name" value="CARBOHYDRATE DIACID REGULATOR"/>
    <property type="match status" value="1"/>
</dbReference>
<dbReference type="InterPro" id="IPR009057">
    <property type="entry name" value="Homeodomain-like_sf"/>
</dbReference>
<dbReference type="Gene3D" id="1.10.10.2840">
    <property type="entry name" value="PucR C-terminal helix-turn-helix domain"/>
    <property type="match status" value="1"/>
</dbReference>
<keyword evidence="3" id="KW-1185">Reference proteome</keyword>
<dbReference type="SUPFAM" id="SSF46689">
    <property type="entry name" value="Homeodomain-like"/>
    <property type="match status" value="1"/>
</dbReference>
<proteinExistence type="predicted"/>
<dbReference type="PANTHER" id="PTHR33744">
    <property type="entry name" value="CARBOHYDRATE DIACID REGULATOR"/>
    <property type="match status" value="1"/>
</dbReference>
<name>A0A0U3NPS0_9BACI</name>
<feature type="domain" description="PucR C-terminal helix-turn-helix" evidence="1">
    <location>
        <begin position="230"/>
        <end position="288"/>
    </location>
</feature>
<organism evidence="2 3">
    <name type="scientific">Lentibacillus amyloliquefaciens</name>
    <dbReference type="NCBI Taxonomy" id="1472767"/>
    <lineage>
        <taxon>Bacteria</taxon>
        <taxon>Bacillati</taxon>
        <taxon>Bacillota</taxon>
        <taxon>Bacilli</taxon>
        <taxon>Bacillales</taxon>
        <taxon>Bacillaceae</taxon>
        <taxon>Lentibacillus</taxon>
    </lineage>
</organism>
<evidence type="ECO:0000313" key="3">
    <source>
        <dbReference type="Proteomes" id="UP000050331"/>
    </source>
</evidence>
<dbReference type="InterPro" id="IPR042070">
    <property type="entry name" value="PucR_C-HTH_sf"/>
</dbReference>
<dbReference type="InterPro" id="IPR051448">
    <property type="entry name" value="CdaR-like_regulators"/>
</dbReference>
<dbReference type="RefSeq" id="WP_068444814.1">
    <property type="nucleotide sequence ID" value="NZ_CP013862.1"/>
</dbReference>
<accession>A0A0U3NPS0</accession>
<reference evidence="2 3" key="1">
    <citation type="submission" date="2016-01" db="EMBL/GenBank/DDBJ databases">
        <title>Complete genome sequence of strain Lentibacillus amyloliquefaciens LAM0015T isolated from saline sediment.</title>
        <authorList>
            <person name="Wang J.-L."/>
            <person name="He M.-X."/>
        </authorList>
    </citation>
    <scope>NUCLEOTIDE SEQUENCE [LARGE SCALE GENOMIC DNA]</scope>
    <source>
        <strain evidence="2 3">LAM0015</strain>
    </source>
</reference>
<dbReference type="InterPro" id="IPR025736">
    <property type="entry name" value="PucR_C-HTH_dom"/>
</dbReference>
<dbReference type="STRING" id="1472767.AOX59_08860"/>
<protein>
    <recommendedName>
        <fullName evidence="1">PucR C-terminal helix-turn-helix domain-containing protein</fullName>
    </recommendedName>
</protein>
<dbReference type="Proteomes" id="UP000050331">
    <property type="component" value="Chromosome"/>
</dbReference>
<evidence type="ECO:0000259" key="1">
    <source>
        <dbReference type="Pfam" id="PF13556"/>
    </source>
</evidence>